<feature type="region of interest" description="Disordered" evidence="1">
    <location>
        <begin position="1"/>
        <end position="23"/>
    </location>
</feature>
<dbReference type="Gramene" id="CDP08211">
    <property type="protein sequence ID" value="CDP08211"/>
    <property type="gene ID" value="GSCOC_T00026972001"/>
</dbReference>
<gene>
    <name evidence="3" type="ORF">GSCOC_T00026972001</name>
</gene>
<evidence type="ECO:0000313" key="4">
    <source>
        <dbReference type="Proteomes" id="UP000295252"/>
    </source>
</evidence>
<protein>
    <recommendedName>
        <fullName evidence="2">Neprosin PEP catalytic domain-containing protein</fullName>
    </recommendedName>
</protein>
<name>A0A068UIE5_COFCA</name>
<dbReference type="InterPro" id="IPR053168">
    <property type="entry name" value="Glutamic_endopeptidase"/>
</dbReference>
<reference evidence="4" key="1">
    <citation type="journal article" date="2014" name="Science">
        <title>The coffee genome provides insight into the convergent evolution of caffeine biosynthesis.</title>
        <authorList>
            <person name="Denoeud F."/>
            <person name="Carretero-Paulet L."/>
            <person name="Dereeper A."/>
            <person name="Droc G."/>
            <person name="Guyot R."/>
            <person name="Pietrella M."/>
            <person name="Zheng C."/>
            <person name="Alberti A."/>
            <person name="Anthony F."/>
            <person name="Aprea G."/>
            <person name="Aury J.M."/>
            <person name="Bento P."/>
            <person name="Bernard M."/>
            <person name="Bocs S."/>
            <person name="Campa C."/>
            <person name="Cenci A."/>
            <person name="Combes M.C."/>
            <person name="Crouzillat D."/>
            <person name="Da Silva C."/>
            <person name="Daddiego L."/>
            <person name="De Bellis F."/>
            <person name="Dussert S."/>
            <person name="Garsmeur O."/>
            <person name="Gayraud T."/>
            <person name="Guignon V."/>
            <person name="Jahn K."/>
            <person name="Jamilloux V."/>
            <person name="Joet T."/>
            <person name="Labadie K."/>
            <person name="Lan T."/>
            <person name="Leclercq J."/>
            <person name="Lepelley M."/>
            <person name="Leroy T."/>
            <person name="Li L.T."/>
            <person name="Librado P."/>
            <person name="Lopez L."/>
            <person name="Munoz A."/>
            <person name="Noel B."/>
            <person name="Pallavicini A."/>
            <person name="Perrotta G."/>
            <person name="Poncet V."/>
            <person name="Pot D."/>
            <person name="Priyono X."/>
            <person name="Rigoreau M."/>
            <person name="Rouard M."/>
            <person name="Rozas J."/>
            <person name="Tranchant-Dubreuil C."/>
            <person name="VanBuren R."/>
            <person name="Zhang Q."/>
            <person name="Andrade A.C."/>
            <person name="Argout X."/>
            <person name="Bertrand B."/>
            <person name="de Kochko A."/>
            <person name="Graziosi G."/>
            <person name="Henry R.J."/>
            <person name="Jayarama X."/>
            <person name="Ming R."/>
            <person name="Nagai C."/>
            <person name="Rounsley S."/>
            <person name="Sankoff D."/>
            <person name="Giuliano G."/>
            <person name="Albert V.A."/>
            <person name="Wincker P."/>
            <person name="Lashermes P."/>
        </authorList>
    </citation>
    <scope>NUCLEOTIDE SEQUENCE [LARGE SCALE GENOMIC DNA]</scope>
    <source>
        <strain evidence="4">cv. DH200-94</strain>
    </source>
</reference>
<dbReference type="InParanoid" id="A0A068UIE5"/>
<dbReference type="OMA" id="MATRIWG"/>
<dbReference type="PhylomeDB" id="A0A068UIE5"/>
<sequence length="706" mass="79569">MRPTYDPIMVTKNEKDTREASDHKGNKDLYITTTAQIWHKSGSCPEGTIPIRRVLRKNKSKGTTVDDHARKKPTISPYQFNDNKNMNLLQANHSLAILHTEGYAYFGAKGDIKVCYPSVELDDEYTTSQVALKSGPYNQYEALESGWVVNPSVYGDRQTRFFTYWTIDASVETGCFDATCPGFVQISKDIALGAAIYPISKPNELPYQITIFIFKDPFTGNWWVNYGDKVYIGYWPGELFDRLSFSAETVQWGGEVYSARVGTSPHTATQMGNGEYADRHAGTIRRMRVVQNSQIRIIIITKVLGLKCFTNLISSPLRNCKLGVKMSSHLMMLSIFIIFQSEDGDVIDCIDIYKQPAFKHPALRNHKIQVSFSSSSPEKSQNPDLHVDATPQLWQRSGNCPEGTIPIRRMPNNSESKETSVDDHLRKKPRIIPDPFMESKNTYLLEINRSLAILHAEGFAYYGGKGDIKVWNPSVELDDEYTTSQVALKSGPRKQYEAIESGWAVNPSVYGDRQTRLFTYWTANGIIGLSFVDGSVKTGCFDATCPGIVQVSKDIALGAAIYPISNPTGLPSQITIFIFKDPNTGNWWVNYGEKVNIGYWPKELFNFLSYHAVTVQWGGEVYSTRVGTHPHTATQMGSGQYSDWVSGNSGYIKRMRVIESFGALRFPDWVNSYADEFDCYDTFYISESMADPEFYYGGPGRNYRCP</sequence>
<feature type="compositionally biased region" description="Basic and acidic residues" evidence="1">
    <location>
        <begin position="12"/>
        <end position="23"/>
    </location>
</feature>
<dbReference type="InterPro" id="IPR004314">
    <property type="entry name" value="Neprosin"/>
</dbReference>
<proteinExistence type="predicted"/>
<dbReference type="STRING" id="49390.A0A068UIE5"/>
<organism evidence="3 4">
    <name type="scientific">Coffea canephora</name>
    <name type="common">Robusta coffee</name>
    <dbReference type="NCBI Taxonomy" id="49390"/>
    <lineage>
        <taxon>Eukaryota</taxon>
        <taxon>Viridiplantae</taxon>
        <taxon>Streptophyta</taxon>
        <taxon>Embryophyta</taxon>
        <taxon>Tracheophyta</taxon>
        <taxon>Spermatophyta</taxon>
        <taxon>Magnoliopsida</taxon>
        <taxon>eudicotyledons</taxon>
        <taxon>Gunneridae</taxon>
        <taxon>Pentapetalae</taxon>
        <taxon>asterids</taxon>
        <taxon>lamiids</taxon>
        <taxon>Gentianales</taxon>
        <taxon>Rubiaceae</taxon>
        <taxon>Ixoroideae</taxon>
        <taxon>Gardenieae complex</taxon>
        <taxon>Bertiereae - Coffeeae clade</taxon>
        <taxon>Coffeeae</taxon>
        <taxon>Coffea</taxon>
    </lineage>
</organism>
<dbReference type="OrthoDB" id="1858978at2759"/>
<dbReference type="PANTHER" id="PTHR31589">
    <property type="entry name" value="PROTEIN, PUTATIVE (DUF239)-RELATED-RELATED"/>
    <property type="match status" value="1"/>
</dbReference>
<evidence type="ECO:0000313" key="3">
    <source>
        <dbReference type="EMBL" id="CDP08211.1"/>
    </source>
</evidence>
<dbReference type="Gene3D" id="3.90.1320.10">
    <property type="entry name" value="Outer-capsid protein sigma 3, large lobe"/>
    <property type="match status" value="2"/>
</dbReference>
<feature type="compositionally biased region" description="Basic and acidic residues" evidence="1">
    <location>
        <begin position="415"/>
        <end position="424"/>
    </location>
</feature>
<dbReference type="Proteomes" id="UP000295252">
    <property type="component" value="Chromosome X"/>
</dbReference>
<dbReference type="InterPro" id="IPR025521">
    <property type="entry name" value="Neprosin_propep"/>
</dbReference>
<dbReference type="PANTHER" id="PTHR31589:SF111">
    <property type="entry name" value="NEPROSIN DOMAIN-CONTAINING PROTEIN"/>
    <property type="match status" value="1"/>
</dbReference>
<keyword evidence="4" id="KW-1185">Reference proteome</keyword>
<feature type="domain" description="Neprosin PEP catalytic" evidence="2">
    <location>
        <begin position="435"/>
        <end position="706"/>
    </location>
</feature>
<dbReference type="PROSITE" id="PS52045">
    <property type="entry name" value="NEPROSIN_PEP_CD"/>
    <property type="match status" value="2"/>
</dbReference>
<evidence type="ECO:0000256" key="1">
    <source>
        <dbReference type="SAM" id="MobiDB-lite"/>
    </source>
</evidence>
<dbReference type="AlphaFoldDB" id="A0A068UIE5"/>
<dbReference type="Pfam" id="PF03080">
    <property type="entry name" value="Neprosin"/>
    <property type="match status" value="2"/>
</dbReference>
<feature type="domain" description="Neprosin PEP catalytic" evidence="2">
    <location>
        <begin position="87"/>
        <end position="350"/>
    </location>
</feature>
<dbReference type="EMBL" id="HG739115">
    <property type="protein sequence ID" value="CDP08211.1"/>
    <property type="molecule type" value="Genomic_DNA"/>
</dbReference>
<evidence type="ECO:0000259" key="2">
    <source>
        <dbReference type="PROSITE" id="PS52045"/>
    </source>
</evidence>
<dbReference type="Pfam" id="PF14365">
    <property type="entry name" value="Neprosin_AP"/>
    <property type="match status" value="1"/>
</dbReference>
<feature type="region of interest" description="Disordered" evidence="1">
    <location>
        <begin position="404"/>
        <end position="424"/>
    </location>
</feature>
<accession>A0A068UIE5</accession>